<comment type="caution">
    <text evidence="5">The sequence shown here is derived from an EMBL/GenBank/DDBJ whole genome shotgun (WGS) entry which is preliminary data.</text>
</comment>
<protein>
    <recommendedName>
        <fullName evidence="4">HTH gntR-type domain-containing protein</fullName>
    </recommendedName>
</protein>
<dbReference type="AlphaFoldDB" id="X1DY93"/>
<keyword evidence="1" id="KW-0805">Transcription regulation</keyword>
<keyword evidence="2" id="KW-0238">DNA-binding</keyword>
<evidence type="ECO:0000313" key="5">
    <source>
        <dbReference type="EMBL" id="GAH13160.1"/>
    </source>
</evidence>
<evidence type="ECO:0000256" key="3">
    <source>
        <dbReference type="ARBA" id="ARBA00023163"/>
    </source>
</evidence>
<dbReference type="SUPFAM" id="SSF46785">
    <property type="entry name" value="Winged helix' DNA-binding domain"/>
    <property type="match status" value="1"/>
</dbReference>
<dbReference type="Gene3D" id="1.10.10.10">
    <property type="entry name" value="Winged helix-like DNA-binding domain superfamily/Winged helix DNA-binding domain"/>
    <property type="match status" value="1"/>
</dbReference>
<feature type="domain" description="HTH gntR-type" evidence="4">
    <location>
        <begin position="9"/>
        <end position="78"/>
    </location>
</feature>
<dbReference type="InterPro" id="IPR036390">
    <property type="entry name" value="WH_DNA-bd_sf"/>
</dbReference>
<organism evidence="5">
    <name type="scientific">marine sediment metagenome</name>
    <dbReference type="NCBI Taxonomy" id="412755"/>
    <lineage>
        <taxon>unclassified sequences</taxon>
        <taxon>metagenomes</taxon>
        <taxon>ecological metagenomes</taxon>
    </lineage>
</organism>
<reference evidence="5" key="1">
    <citation type="journal article" date="2014" name="Front. Microbiol.">
        <title>High frequency of phylogenetically diverse reductive dehalogenase-homologous genes in deep subseafloor sedimentary metagenomes.</title>
        <authorList>
            <person name="Kawai M."/>
            <person name="Futagami T."/>
            <person name="Toyoda A."/>
            <person name="Takaki Y."/>
            <person name="Nishi S."/>
            <person name="Hori S."/>
            <person name="Arai W."/>
            <person name="Tsubouchi T."/>
            <person name="Morono Y."/>
            <person name="Uchiyama I."/>
            <person name="Ito T."/>
            <person name="Fujiyama A."/>
            <person name="Inagaki F."/>
            <person name="Takami H."/>
        </authorList>
    </citation>
    <scope>NUCLEOTIDE SEQUENCE</scope>
    <source>
        <strain evidence="5">Expedition CK06-06</strain>
    </source>
</reference>
<evidence type="ECO:0000256" key="1">
    <source>
        <dbReference type="ARBA" id="ARBA00023015"/>
    </source>
</evidence>
<dbReference type="Pfam" id="PF00392">
    <property type="entry name" value="GntR"/>
    <property type="match status" value="1"/>
</dbReference>
<evidence type="ECO:0000259" key="4">
    <source>
        <dbReference type="PROSITE" id="PS50949"/>
    </source>
</evidence>
<proteinExistence type="predicted"/>
<dbReference type="GO" id="GO:0003700">
    <property type="term" value="F:DNA-binding transcription factor activity"/>
    <property type="evidence" value="ECO:0007669"/>
    <property type="project" value="InterPro"/>
</dbReference>
<dbReference type="InterPro" id="IPR036388">
    <property type="entry name" value="WH-like_DNA-bd_sf"/>
</dbReference>
<accession>X1DY93</accession>
<dbReference type="InterPro" id="IPR000524">
    <property type="entry name" value="Tscrpt_reg_HTH_GntR"/>
</dbReference>
<sequence length="80" mass="9140">MILNKHSPIPQYFQLQAWLIEQIDKGVFKPGDKIPTEKELVELTGLVRATVRHAVQNVILFCCETIRHLNSGRYIPGGIR</sequence>
<name>X1DY93_9ZZZZ</name>
<dbReference type="EMBL" id="BART01031327">
    <property type="protein sequence ID" value="GAH13160.1"/>
    <property type="molecule type" value="Genomic_DNA"/>
</dbReference>
<gene>
    <name evidence="5" type="ORF">S01H4_54434</name>
</gene>
<dbReference type="GO" id="GO:0003677">
    <property type="term" value="F:DNA binding"/>
    <property type="evidence" value="ECO:0007669"/>
    <property type="project" value="UniProtKB-KW"/>
</dbReference>
<dbReference type="PROSITE" id="PS50949">
    <property type="entry name" value="HTH_GNTR"/>
    <property type="match status" value="1"/>
</dbReference>
<keyword evidence="3" id="KW-0804">Transcription</keyword>
<evidence type="ECO:0000256" key="2">
    <source>
        <dbReference type="ARBA" id="ARBA00023125"/>
    </source>
</evidence>